<keyword evidence="1" id="KW-0614">Plasmid</keyword>
<proteinExistence type="predicted"/>
<protein>
    <submittedName>
        <fullName evidence="1">p12-8p</fullName>
    </submittedName>
</protein>
<name>D6MY14_9EURY</name>
<geneLocation type="plasmid" evidence="1">
    <name>pP12-1</name>
</geneLocation>
<sequence>MREEDVYQTISDVKKLLEYHFNSNYETGYILSVLEAINMLIDILPSDINNNFLRKQLLKLAFLLKKAKVADDKEFAIIIDEIAKLANNILFYLWNIYYPGGEEYGKREHY</sequence>
<gene>
    <name evidence="1" type="ORF">p12-8</name>
</gene>
<accession>D6MY14</accession>
<dbReference type="RefSeq" id="WP_013087932.1">
    <property type="nucleotide sequence ID" value="NC_014110.1"/>
</dbReference>
<dbReference type="AlphaFoldDB" id="D6MY14"/>
<organism evidence="1">
    <name type="scientific">Pyrococcus sp. 12/1</name>
    <dbReference type="NCBI Taxonomy" id="758582"/>
    <lineage>
        <taxon>Archaea</taxon>
        <taxon>Methanobacteriati</taxon>
        <taxon>Methanobacteriota</taxon>
        <taxon>Thermococci</taxon>
        <taxon>Thermococcales</taxon>
        <taxon>Thermococcaceae</taxon>
        <taxon>Pyrococcus</taxon>
    </lineage>
</organism>
<reference evidence="1" key="1">
    <citation type="journal article" date="2010" name="Nucleic Acids Res.">
        <title>Two novel families of plasmids from hyperthermophilic archaea encoding new families of replication proteins.</title>
        <authorList>
            <person name="Soler N."/>
            <person name="Marguet E."/>
            <person name="Cortez D."/>
            <person name="Desnoues N."/>
            <person name="Keller J."/>
            <person name="van Tilbeurgh H."/>
            <person name="Sezonov G."/>
            <person name="Forterre P."/>
        </authorList>
    </citation>
    <scope>NUCLEOTIDE SEQUENCE</scope>
    <source>
        <strain evidence="1">12/1</strain>
        <plasmid evidence="1">pP12-1</plasmid>
    </source>
</reference>
<evidence type="ECO:0000313" key="1">
    <source>
        <dbReference type="EMBL" id="ADF80215.1"/>
    </source>
</evidence>
<dbReference type="EMBL" id="GU056178">
    <property type="protein sequence ID" value="ADF80215.1"/>
    <property type="molecule type" value="Genomic_DNA"/>
</dbReference>